<accession>A0A6V8L8T6</accession>
<organism evidence="3 4">
    <name type="scientific">Phytohabitans rumicis</name>
    <dbReference type="NCBI Taxonomy" id="1076125"/>
    <lineage>
        <taxon>Bacteria</taxon>
        <taxon>Bacillati</taxon>
        <taxon>Actinomycetota</taxon>
        <taxon>Actinomycetes</taxon>
        <taxon>Micromonosporales</taxon>
        <taxon>Micromonosporaceae</taxon>
    </lineage>
</organism>
<gene>
    <name evidence="3" type="ORF">Prum_056420</name>
</gene>
<dbReference type="EMBL" id="BLPG01000001">
    <property type="protein sequence ID" value="GFJ92000.1"/>
    <property type="molecule type" value="Genomic_DNA"/>
</dbReference>
<dbReference type="AlphaFoldDB" id="A0A6V8L8T6"/>
<protein>
    <submittedName>
        <fullName evidence="3">Uncharacterized protein</fullName>
    </submittedName>
</protein>
<dbReference type="Proteomes" id="UP000482960">
    <property type="component" value="Unassembled WGS sequence"/>
</dbReference>
<keyword evidence="2" id="KW-0812">Transmembrane</keyword>
<comment type="caution">
    <text evidence="3">The sequence shown here is derived from an EMBL/GenBank/DDBJ whole genome shotgun (WGS) entry which is preliminary data.</text>
</comment>
<keyword evidence="4" id="KW-1185">Reference proteome</keyword>
<proteinExistence type="predicted"/>
<reference evidence="3 4" key="1">
    <citation type="submission" date="2020-03" db="EMBL/GenBank/DDBJ databases">
        <title>Whole genome shotgun sequence of Phytohabitans rumicis NBRC 108638.</title>
        <authorList>
            <person name="Komaki H."/>
            <person name="Tamura T."/>
        </authorList>
    </citation>
    <scope>NUCLEOTIDE SEQUENCE [LARGE SCALE GENOMIC DNA]</scope>
    <source>
        <strain evidence="3 4">NBRC 108638</strain>
    </source>
</reference>
<evidence type="ECO:0000313" key="3">
    <source>
        <dbReference type="EMBL" id="GFJ92000.1"/>
    </source>
</evidence>
<feature type="region of interest" description="Disordered" evidence="1">
    <location>
        <begin position="1"/>
        <end position="21"/>
    </location>
</feature>
<evidence type="ECO:0000313" key="4">
    <source>
        <dbReference type="Proteomes" id="UP000482960"/>
    </source>
</evidence>
<reference evidence="3 4" key="2">
    <citation type="submission" date="2020-03" db="EMBL/GenBank/DDBJ databases">
        <authorList>
            <person name="Ichikawa N."/>
            <person name="Kimura A."/>
            <person name="Kitahashi Y."/>
            <person name="Uohara A."/>
        </authorList>
    </citation>
    <scope>NUCLEOTIDE SEQUENCE [LARGE SCALE GENOMIC DNA]</scope>
    <source>
        <strain evidence="3 4">NBRC 108638</strain>
    </source>
</reference>
<feature type="transmembrane region" description="Helical" evidence="2">
    <location>
        <begin position="26"/>
        <end position="48"/>
    </location>
</feature>
<name>A0A6V8L8T6_9ACTN</name>
<evidence type="ECO:0000256" key="2">
    <source>
        <dbReference type="SAM" id="Phobius"/>
    </source>
</evidence>
<dbReference type="RefSeq" id="WP_173078968.1">
    <property type="nucleotide sequence ID" value="NZ_BAABJB010000023.1"/>
</dbReference>
<keyword evidence="2" id="KW-1133">Transmembrane helix</keyword>
<sequence>MQAEPIDVTPEPSPSPAPPKRRRNRLIVLGSLAAVGLIGVAFLGTASWRILQQKDAKLDTPAEVAGLRLDESERAKTTADYLRTAIGARIDLDQSIGVVYADPASTDRSVLLFGGTTLLWSPEKDLDSLFEVLADDTGTVTGLHEVPAGELDGVMKCGESAAPEGNLTVCGWADHGSVVIAMFPGRGQDDSADLLRKIRTTIQSRP</sequence>
<evidence type="ECO:0000256" key="1">
    <source>
        <dbReference type="SAM" id="MobiDB-lite"/>
    </source>
</evidence>
<keyword evidence="2" id="KW-0472">Membrane</keyword>